<proteinExistence type="predicted"/>
<sequence>MSRPLINPGDPCQGPGNRSIRHNNSAARRMHGRQSDGTGHHPYASRLANPSDWAAYNSVCVVGEMRATFRLSHTDVLVVVIAVIDARSADGHRNTTDPAQQTYPRIGCIGELRCASHSRSVCGLMCKCVPPPSPPSSRYAASPITPQRERSSFHDPPLPTGSTLD</sequence>
<evidence type="ECO:0000313" key="1">
    <source>
        <dbReference type="EMBL" id="RAH50399.1"/>
    </source>
</evidence>
<accession>A0ACD1GM24</accession>
<gene>
    <name evidence="1" type="ORF">BO95DRAFT_198896</name>
</gene>
<dbReference type="Proteomes" id="UP000249057">
    <property type="component" value="Unassembled WGS sequence"/>
</dbReference>
<keyword evidence="2" id="KW-1185">Reference proteome</keyword>
<reference evidence="1" key="1">
    <citation type="submission" date="2018-02" db="EMBL/GenBank/DDBJ databases">
        <title>The genomes of Aspergillus section Nigri reveals drivers in fungal speciation.</title>
        <authorList>
            <consortium name="DOE Joint Genome Institute"/>
            <person name="Vesth T.C."/>
            <person name="Nybo J."/>
            <person name="Theobald S."/>
            <person name="Brandl J."/>
            <person name="Frisvad J.C."/>
            <person name="Nielsen K.F."/>
            <person name="Lyhne E.K."/>
            <person name="Kogle M.E."/>
            <person name="Kuo A."/>
            <person name="Riley R."/>
            <person name="Clum A."/>
            <person name="Nolan M."/>
            <person name="Lipzen A."/>
            <person name="Salamov A."/>
            <person name="Henrissat B."/>
            <person name="Wiebenga A."/>
            <person name="De vries R.P."/>
            <person name="Grigoriev I.V."/>
            <person name="Mortensen U.H."/>
            <person name="Andersen M.R."/>
            <person name="Baker S.E."/>
        </authorList>
    </citation>
    <scope>NUCLEOTIDE SEQUENCE</scope>
    <source>
        <strain evidence="1">CBS 621.78</strain>
    </source>
</reference>
<evidence type="ECO:0000313" key="2">
    <source>
        <dbReference type="Proteomes" id="UP000249057"/>
    </source>
</evidence>
<protein>
    <submittedName>
        <fullName evidence="1">Uncharacterized protein</fullName>
    </submittedName>
</protein>
<organism evidence="1 2">
    <name type="scientific">Aspergillus brunneoviolaceus CBS 621.78</name>
    <dbReference type="NCBI Taxonomy" id="1450534"/>
    <lineage>
        <taxon>Eukaryota</taxon>
        <taxon>Fungi</taxon>
        <taxon>Dikarya</taxon>
        <taxon>Ascomycota</taxon>
        <taxon>Pezizomycotina</taxon>
        <taxon>Eurotiomycetes</taxon>
        <taxon>Eurotiomycetidae</taxon>
        <taxon>Eurotiales</taxon>
        <taxon>Aspergillaceae</taxon>
        <taxon>Aspergillus</taxon>
        <taxon>Aspergillus subgen. Circumdati</taxon>
    </lineage>
</organism>
<dbReference type="EMBL" id="KZ825314">
    <property type="protein sequence ID" value="RAH50399.1"/>
    <property type="molecule type" value="Genomic_DNA"/>
</dbReference>
<name>A0ACD1GM24_9EURO</name>